<dbReference type="OrthoDB" id="9798965at2"/>
<proteinExistence type="inferred from homology"/>
<dbReference type="Gene3D" id="3.30.1340.10">
    <property type="entry name" value="HPr-like"/>
    <property type="match status" value="1"/>
</dbReference>
<sequence>MTDTARRSVTIRNKLGLHARAATKLAKLTQQFDARVQVVQDGREVDASSVMCLLLLASGQGKQIDVIATGSDAEEAVAAVAALIEARFDEDQ</sequence>
<reference evidence="6 7" key="1">
    <citation type="submission" date="2014-06" db="EMBL/GenBank/DDBJ databases">
        <title>The draft genome sequence of Idiomarina salinarum ISL-52.</title>
        <authorList>
            <person name="Du J."/>
            <person name="Shao Z."/>
        </authorList>
    </citation>
    <scope>NUCLEOTIDE SEQUENCE [LARGE SCALE GENOMIC DNA]</scope>
    <source>
        <strain evidence="6 7">ISL-52</strain>
    </source>
</reference>
<evidence type="ECO:0000256" key="3">
    <source>
        <dbReference type="ARBA" id="ARBA00022490"/>
    </source>
</evidence>
<evidence type="ECO:0000256" key="4">
    <source>
        <dbReference type="ARBA" id="ARBA00022683"/>
    </source>
</evidence>
<dbReference type="InterPro" id="IPR050399">
    <property type="entry name" value="HPr"/>
</dbReference>
<comment type="caution">
    <text evidence="6">The sequence shown here is derived from an EMBL/GenBank/DDBJ whole genome shotgun (WGS) entry which is preliminary data.</text>
</comment>
<comment type="similarity">
    <text evidence="2">Belongs to the HPr family.</text>
</comment>
<keyword evidence="7" id="KW-1185">Reference proteome</keyword>
<dbReference type="NCBIfam" id="TIGR01003">
    <property type="entry name" value="PTS_HPr_family"/>
    <property type="match status" value="1"/>
</dbReference>
<accession>A0A094IZF4</accession>
<dbReference type="SUPFAM" id="SSF55594">
    <property type="entry name" value="HPr-like"/>
    <property type="match status" value="1"/>
</dbReference>
<dbReference type="InterPro" id="IPR001020">
    <property type="entry name" value="PTS_HPr_His_P_site"/>
</dbReference>
<gene>
    <name evidence="6" type="ORF">IDSA_00195</name>
</gene>
<name>A0A094IZF4_9GAMM</name>
<keyword evidence="4" id="KW-0598">Phosphotransferase system</keyword>
<evidence type="ECO:0000313" key="6">
    <source>
        <dbReference type="EMBL" id="KFZ31194.1"/>
    </source>
</evidence>
<evidence type="ECO:0000313" key="7">
    <source>
        <dbReference type="Proteomes" id="UP000054363"/>
    </source>
</evidence>
<dbReference type="GO" id="GO:0009401">
    <property type="term" value="P:phosphoenolpyruvate-dependent sugar phosphotransferase system"/>
    <property type="evidence" value="ECO:0007669"/>
    <property type="project" value="UniProtKB-KW"/>
</dbReference>
<evidence type="ECO:0000259" key="5">
    <source>
        <dbReference type="PROSITE" id="PS51350"/>
    </source>
</evidence>
<dbReference type="Pfam" id="PF00381">
    <property type="entry name" value="PTS-HPr"/>
    <property type="match status" value="1"/>
</dbReference>
<comment type="subcellular location">
    <subcellularLocation>
        <location evidence="1">Cytoplasm</location>
    </subcellularLocation>
</comment>
<evidence type="ECO:0000256" key="2">
    <source>
        <dbReference type="ARBA" id="ARBA00010736"/>
    </source>
</evidence>
<dbReference type="PANTHER" id="PTHR33705:SF2">
    <property type="entry name" value="PHOSPHOCARRIER PROTEIN NPR"/>
    <property type="match status" value="1"/>
</dbReference>
<protein>
    <submittedName>
        <fullName evidence="6">Phosphate ABC transporter permease</fullName>
    </submittedName>
</protein>
<dbReference type="PANTHER" id="PTHR33705">
    <property type="entry name" value="PHOSPHOCARRIER PROTEIN HPR"/>
    <property type="match status" value="1"/>
</dbReference>
<organism evidence="6 7">
    <name type="scientific">Pseudidiomarina salinarum</name>
    <dbReference type="NCBI Taxonomy" id="435908"/>
    <lineage>
        <taxon>Bacteria</taxon>
        <taxon>Pseudomonadati</taxon>
        <taxon>Pseudomonadota</taxon>
        <taxon>Gammaproteobacteria</taxon>
        <taxon>Alteromonadales</taxon>
        <taxon>Idiomarinaceae</taxon>
        <taxon>Pseudidiomarina</taxon>
    </lineage>
</organism>
<dbReference type="EMBL" id="JPER01000001">
    <property type="protein sequence ID" value="KFZ31194.1"/>
    <property type="molecule type" value="Genomic_DNA"/>
</dbReference>
<dbReference type="RefSeq" id="WP_034773311.1">
    <property type="nucleotide sequence ID" value="NZ_JPER01000001.1"/>
</dbReference>
<evidence type="ECO:0000256" key="1">
    <source>
        <dbReference type="ARBA" id="ARBA00004496"/>
    </source>
</evidence>
<dbReference type="PROSITE" id="PS51350">
    <property type="entry name" value="PTS_HPR_DOM"/>
    <property type="match status" value="1"/>
</dbReference>
<dbReference type="Proteomes" id="UP000054363">
    <property type="component" value="Unassembled WGS sequence"/>
</dbReference>
<dbReference type="InterPro" id="IPR000032">
    <property type="entry name" value="HPr-like"/>
</dbReference>
<dbReference type="STRING" id="435908.IDSA_00195"/>
<dbReference type="PRINTS" id="PR00107">
    <property type="entry name" value="PHOSPHOCPHPR"/>
</dbReference>
<dbReference type="AlphaFoldDB" id="A0A094IZF4"/>
<keyword evidence="3" id="KW-0963">Cytoplasm</keyword>
<dbReference type="InterPro" id="IPR035895">
    <property type="entry name" value="HPr-like_sf"/>
</dbReference>
<dbReference type="PROSITE" id="PS00369">
    <property type="entry name" value="PTS_HPR_HIS"/>
    <property type="match status" value="1"/>
</dbReference>
<dbReference type="GO" id="GO:0005737">
    <property type="term" value="C:cytoplasm"/>
    <property type="evidence" value="ECO:0007669"/>
    <property type="project" value="UniProtKB-SubCell"/>
</dbReference>
<feature type="domain" description="HPr" evidence="5">
    <location>
        <begin position="4"/>
        <end position="91"/>
    </location>
</feature>
<dbReference type="eggNOG" id="COG1925">
    <property type="taxonomic scope" value="Bacteria"/>
</dbReference>